<keyword evidence="2" id="KW-1185">Reference proteome</keyword>
<gene>
    <name evidence="1" type="ORF">TASK_LOCUS2174</name>
</gene>
<accession>A0A0R3VXM9</accession>
<dbReference type="AlphaFoldDB" id="A0A0R3VXM9"/>
<evidence type="ECO:0000313" key="1">
    <source>
        <dbReference type="EMBL" id="VDK24492.1"/>
    </source>
</evidence>
<dbReference type="OrthoDB" id="2019572at2759"/>
<evidence type="ECO:0000313" key="3">
    <source>
        <dbReference type="WBParaSite" id="TASK_0000217301-mRNA-1"/>
    </source>
</evidence>
<reference evidence="3" key="1">
    <citation type="submission" date="2017-02" db="UniProtKB">
        <authorList>
            <consortium name="WormBaseParasite"/>
        </authorList>
    </citation>
    <scope>IDENTIFICATION</scope>
</reference>
<dbReference type="EMBL" id="UYRS01001141">
    <property type="protein sequence ID" value="VDK24492.1"/>
    <property type="molecule type" value="Genomic_DNA"/>
</dbReference>
<reference evidence="1 2" key="2">
    <citation type="submission" date="2018-11" db="EMBL/GenBank/DDBJ databases">
        <authorList>
            <consortium name="Pathogen Informatics"/>
        </authorList>
    </citation>
    <scope>NUCLEOTIDE SEQUENCE [LARGE SCALE GENOMIC DNA]</scope>
</reference>
<organism evidence="3">
    <name type="scientific">Taenia asiatica</name>
    <name type="common">Asian tapeworm</name>
    <dbReference type="NCBI Taxonomy" id="60517"/>
    <lineage>
        <taxon>Eukaryota</taxon>
        <taxon>Metazoa</taxon>
        <taxon>Spiralia</taxon>
        <taxon>Lophotrochozoa</taxon>
        <taxon>Platyhelminthes</taxon>
        <taxon>Cestoda</taxon>
        <taxon>Eucestoda</taxon>
        <taxon>Cyclophyllidea</taxon>
        <taxon>Taeniidae</taxon>
        <taxon>Taenia</taxon>
    </lineage>
</organism>
<dbReference type="STRING" id="60517.A0A0R3VXM9"/>
<protein>
    <submittedName>
        <fullName evidence="1 3">Uncharacterized protein</fullName>
    </submittedName>
</protein>
<sequence length="70" mass="8191">MPQFICARQALLRSLTWRYLFNIHERFLHPDELFFSSLAYNPNLKMLGACLIAPAPISEVDLNYLAKFFI</sequence>
<name>A0A0R3VXM9_TAEAS</name>
<dbReference type="Proteomes" id="UP000282613">
    <property type="component" value="Unassembled WGS sequence"/>
</dbReference>
<proteinExistence type="predicted"/>
<dbReference type="WBParaSite" id="TASK_0000217301-mRNA-1">
    <property type="protein sequence ID" value="TASK_0000217301-mRNA-1"/>
    <property type="gene ID" value="TASK_0000217301"/>
</dbReference>
<evidence type="ECO:0000313" key="2">
    <source>
        <dbReference type="Proteomes" id="UP000282613"/>
    </source>
</evidence>